<feature type="domain" description="DUF6286" evidence="2">
    <location>
        <begin position="67"/>
        <end position="168"/>
    </location>
</feature>
<dbReference type="EMBL" id="BAAAUX010000016">
    <property type="protein sequence ID" value="GAA2800885.1"/>
    <property type="molecule type" value="Genomic_DNA"/>
</dbReference>
<comment type="caution">
    <text evidence="3">The sequence shown here is derived from an EMBL/GenBank/DDBJ whole genome shotgun (WGS) entry which is preliminary data.</text>
</comment>
<evidence type="ECO:0000259" key="2">
    <source>
        <dbReference type="Pfam" id="PF19803"/>
    </source>
</evidence>
<keyword evidence="1" id="KW-0472">Membrane</keyword>
<keyword evidence="1" id="KW-0812">Transmembrane</keyword>
<organism evidence="3 4">
    <name type="scientific">Saccharopolyspora taberi</name>
    <dbReference type="NCBI Taxonomy" id="60895"/>
    <lineage>
        <taxon>Bacteria</taxon>
        <taxon>Bacillati</taxon>
        <taxon>Actinomycetota</taxon>
        <taxon>Actinomycetes</taxon>
        <taxon>Pseudonocardiales</taxon>
        <taxon>Pseudonocardiaceae</taxon>
        <taxon>Saccharopolyspora</taxon>
    </lineage>
</organism>
<gene>
    <name evidence="3" type="ORF">GCM10010470_39970</name>
</gene>
<evidence type="ECO:0000256" key="1">
    <source>
        <dbReference type="SAM" id="Phobius"/>
    </source>
</evidence>
<dbReference type="Pfam" id="PF19803">
    <property type="entry name" value="DUF6286"/>
    <property type="match status" value="1"/>
</dbReference>
<keyword evidence="4" id="KW-1185">Reference proteome</keyword>
<name>A0ABN3VIV9_9PSEU</name>
<evidence type="ECO:0000313" key="4">
    <source>
        <dbReference type="Proteomes" id="UP001500979"/>
    </source>
</evidence>
<proteinExistence type="predicted"/>
<keyword evidence="1" id="KW-1133">Transmembrane helix</keyword>
<evidence type="ECO:0000313" key="3">
    <source>
        <dbReference type="EMBL" id="GAA2800885.1"/>
    </source>
</evidence>
<accession>A0ABN3VIV9</accession>
<reference evidence="3 4" key="1">
    <citation type="journal article" date="2019" name="Int. J. Syst. Evol. Microbiol.">
        <title>The Global Catalogue of Microorganisms (GCM) 10K type strain sequencing project: providing services to taxonomists for standard genome sequencing and annotation.</title>
        <authorList>
            <consortium name="The Broad Institute Genomics Platform"/>
            <consortium name="The Broad Institute Genome Sequencing Center for Infectious Disease"/>
            <person name="Wu L."/>
            <person name="Ma J."/>
        </authorList>
    </citation>
    <scope>NUCLEOTIDE SEQUENCE [LARGE SCALE GENOMIC DNA]</scope>
    <source>
        <strain evidence="3 4">JCM 9383</strain>
    </source>
</reference>
<dbReference type="InterPro" id="IPR046253">
    <property type="entry name" value="DUF6286"/>
</dbReference>
<dbReference type="Proteomes" id="UP001500979">
    <property type="component" value="Unassembled WGS sequence"/>
</dbReference>
<protein>
    <submittedName>
        <fullName evidence="3">DUF6286 domain-containing protein</fullName>
    </submittedName>
</protein>
<feature type="transmembrane region" description="Helical" evidence="1">
    <location>
        <begin position="57"/>
        <end position="77"/>
    </location>
</feature>
<sequence length="176" mass="18673">MRALVRLITAVLGLALAAAGGLLAVETAWAWARGDRLLVPWGAVRSALDSLAWNQPAVMVTAAGVGVVGLVLLLVGFSAGRKEIRLHDPAPEVTVTTDPRSLARLVGHHVRAEDGVAGATVTADRRKVRVRATARFRQTGDLLDRVTSTVRETVGELPVQRPPKVSVSLGAAKERR</sequence>
<dbReference type="RefSeq" id="WP_344681871.1">
    <property type="nucleotide sequence ID" value="NZ_BAAAUX010000016.1"/>
</dbReference>